<sequence>MVTIERSQPTIKWYRTIAGNYRVIAANYQMVANNRRVGEAQLCHHEQVLPAPPSYHRFCVLANEKRKKCQREKERNKMKNICANVET</sequence>
<evidence type="ECO:0000313" key="2">
    <source>
        <dbReference type="Proteomes" id="UP000024404"/>
    </source>
</evidence>
<dbReference type="EMBL" id="CMVM020000193">
    <property type="status" value="NOT_ANNOTATED_CDS"/>
    <property type="molecule type" value="Genomic_DNA"/>
</dbReference>
<proteinExistence type="predicted"/>
<reference evidence="1" key="2">
    <citation type="submission" date="2022-06" db="UniProtKB">
        <authorList>
            <consortium name="EnsemblMetazoa"/>
        </authorList>
    </citation>
    <scope>IDENTIFICATION</scope>
</reference>
<protein>
    <submittedName>
        <fullName evidence="1">Uncharacterized protein</fullName>
    </submittedName>
</protein>
<dbReference type="AlphaFoldDB" id="A0A8R1TY30"/>
<dbReference type="EnsemblMetazoa" id="OVOC7339.1">
    <property type="protein sequence ID" value="OVOC7339.1"/>
    <property type="gene ID" value="WBGene00244148"/>
</dbReference>
<keyword evidence="2" id="KW-1185">Reference proteome</keyword>
<evidence type="ECO:0000313" key="1">
    <source>
        <dbReference type="EnsemblMetazoa" id="OVOC7339.1"/>
    </source>
</evidence>
<organism evidence="1 2">
    <name type="scientific">Onchocerca volvulus</name>
    <dbReference type="NCBI Taxonomy" id="6282"/>
    <lineage>
        <taxon>Eukaryota</taxon>
        <taxon>Metazoa</taxon>
        <taxon>Ecdysozoa</taxon>
        <taxon>Nematoda</taxon>
        <taxon>Chromadorea</taxon>
        <taxon>Rhabditida</taxon>
        <taxon>Spirurina</taxon>
        <taxon>Spiruromorpha</taxon>
        <taxon>Filarioidea</taxon>
        <taxon>Onchocercidae</taxon>
        <taxon>Onchocerca</taxon>
    </lineage>
</organism>
<reference evidence="2" key="1">
    <citation type="submission" date="2013-10" db="EMBL/GenBank/DDBJ databases">
        <title>Genome sequencing of Onchocerca volvulus.</title>
        <authorList>
            <person name="Cotton J."/>
            <person name="Tsai J."/>
            <person name="Stanley E."/>
            <person name="Tracey A."/>
            <person name="Holroyd N."/>
            <person name="Lustigman S."/>
            <person name="Berriman M."/>
        </authorList>
    </citation>
    <scope>NUCLEOTIDE SEQUENCE</scope>
</reference>
<accession>A0A8R1TY30</accession>
<dbReference type="Proteomes" id="UP000024404">
    <property type="component" value="Unassembled WGS sequence"/>
</dbReference>
<name>A0A8R1TY30_ONCVO</name>